<proteinExistence type="predicted"/>
<protein>
    <recommendedName>
        <fullName evidence="3">HTH tetR-type domain-containing protein</fullName>
    </recommendedName>
</protein>
<evidence type="ECO:0000313" key="2">
    <source>
        <dbReference type="Proteomes" id="UP000051820"/>
    </source>
</evidence>
<comment type="caution">
    <text evidence="1">The sequence shown here is derived from an EMBL/GenBank/DDBJ whole genome shotgun (WGS) entry which is preliminary data.</text>
</comment>
<reference evidence="1 2" key="1">
    <citation type="journal article" date="2015" name="Genome Announc.">
        <title>Expanding the biotechnology potential of lactobacilli through comparative genomics of 213 strains and associated genera.</title>
        <authorList>
            <person name="Sun Z."/>
            <person name="Harris H.M."/>
            <person name="McCann A."/>
            <person name="Guo C."/>
            <person name="Argimon S."/>
            <person name="Zhang W."/>
            <person name="Yang X."/>
            <person name="Jeffery I.B."/>
            <person name="Cooney J.C."/>
            <person name="Kagawa T.F."/>
            <person name="Liu W."/>
            <person name="Song Y."/>
            <person name="Salvetti E."/>
            <person name="Wrobel A."/>
            <person name="Rasinkangas P."/>
            <person name="Parkhill J."/>
            <person name="Rea M.C."/>
            <person name="O'Sullivan O."/>
            <person name="Ritari J."/>
            <person name="Douillard F.P."/>
            <person name="Paul Ross R."/>
            <person name="Yang R."/>
            <person name="Briner A.E."/>
            <person name="Felis G.E."/>
            <person name="de Vos W.M."/>
            <person name="Barrangou R."/>
            <person name="Klaenhammer T.R."/>
            <person name="Caufield P.W."/>
            <person name="Cui Y."/>
            <person name="Zhang H."/>
            <person name="O'Toole P.W."/>
        </authorList>
    </citation>
    <scope>NUCLEOTIDE SEQUENCE [LARGE SCALE GENOMIC DNA]</scope>
    <source>
        <strain evidence="1 2">DSM 5007</strain>
    </source>
</reference>
<sequence length="209" mass="24050">MVADFLSRTICHIQSVNGSYQMVKINLNTPLHIDFRHQETQAKLFNSLQQFYNLKTPFNTITVTQLCADAHVGRATFYRNHEKIDDIIYIQFLILINDFKLRVDDRQEINFQYASQLIVQLIIDNINLFNLMEWSNIEKQITELFSGTVHSILINRSAQLNHADIISNVIGSSILNFAVQITKHSDLLSVSEATKLYQILIPDLPANQT</sequence>
<organism evidence="1 2">
    <name type="scientific">Paucilactobacillus suebicus DSM 5007 = KCTC 3549</name>
    <dbReference type="NCBI Taxonomy" id="1423807"/>
    <lineage>
        <taxon>Bacteria</taxon>
        <taxon>Bacillati</taxon>
        <taxon>Bacillota</taxon>
        <taxon>Bacilli</taxon>
        <taxon>Lactobacillales</taxon>
        <taxon>Lactobacillaceae</taxon>
        <taxon>Paucilactobacillus</taxon>
    </lineage>
</organism>
<keyword evidence="2" id="KW-1185">Reference proteome</keyword>
<dbReference type="Proteomes" id="UP000051820">
    <property type="component" value="Unassembled WGS sequence"/>
</dbReference>
<dbReference type="Gene3D" id="1.10.357.10">
    <property type="entry name" value="Tetracycline Repressor, domain 2"/>
    <property type="match status" value="1"/>
</dbReference>
<dbReference type="InterPro" id="IPR009057">
    <property type="entry name" value="Homeodomain-like_sf"/>
</dbReference>
<dbReference type="AlphaFoldDB" id="A0A0R1W4P1"/>
<evidence type="ECO:0000313" key="1">
    <source>
        <dbReference type="EMBL" id="KRM12784.1"/>
    </source>
</evidence>
<dbReference type="SUPFAM" id="SSF46689">
    <property type="entry name" value="Homeodomain-like"/>
    <property type="match status" value="1"/>
</dbReference>
<dbReference type="STRING" id="1423807.FD16_GL001962"/>
<dbReference type="PATRIC" id="fig|1423807.3.peg.2015"/>
<accession>A0A0R1W4P1</accession>
<name>A0A0R1W4P1_9LACO</name>
<dbReference type="EMBL" id="AZGF01000005">
    <property type="protein sequence ID" value="KRM12784.1"/>
    <property type="molecule type" value="Genomic_DNA"/>
</dbReference>
<gene>
    <name evidence="1" type="ORF">FD16_GL001962</name>
</gene>
<dbReference type="eggNOG" id="COG1309">
    <property type="taxonomic scope" value="Bacteria"/>
</dbReference>
<evidence type="ECO:0008006" key="3">
    <source>
        <dbReference type="Google" id="ProtNLM"/>
    </source>
</evidence>